<name>A0ABM4VU73_COFAR</name>
<feature type="domain" description="Reverse transcriptase/retrotransposon-derived protein RNase H-like" evidence="1">
    <location>
        <begin position="485"/>
        <end position="583"/>
    </location>
</feature>
<protein>
    <recommendedName>
        <fullName evidence="1">Reverse transcriptase/retrotransposon-derived protein RNase H-like domain-containing protein</fullName>
    </recommendedName>
</protein>
<sequence>MPHSSRTGELLYDLEIEKRAHSLRKETKKRKERQTSTASLGLNLATELGDFSSNYSSDSELEEIIMANNGRTLRELAASDINQQPLCITFPDFAKNVTFKLKLGTEASLTLQTEVLWLAKPKKQEKEREILEMFRRVEINIPLLDTMKQVLRYAQFLKDLYVNRKKLKGGERITVGENVPTVLQRKLPPKCGGLDFYIFYMGDERSPNPTPILLGRPFLSTTRTRIDVNEGTLTMEFDREEVFELDDKDELEVTLIKHLELESTCHVDWGINLKYMVETLQSLVSTSFRYGLAPIFVPETHQKLLLSIVQASIVELKSLPNNLKYAYLGEKDTLLVINSTKLFPKKNDKLIRVLRDRKKAFGWTIVDNKGINPSLCMHRIRLEEDVKPVRQPQRRLNPQMMKVVKKEILKLLDVRIIFAISDSPWSIEVDKAKIDVVSALLYPATMLKVRSFFGHAGFYQRFIQNFSKNGAPLFKLLQKDVGFEFNEEYKKVYDKLKELLTSSPIIQPPNWSLPFDIMCDASDYAIGAVLGQRVGKVAHVIYYASRVLNGVQLNYSTTEKEFLAVIFTLEKFRSVLLRAKVIICSDHAYLRYLLTKNEVKPSLIRLDEGSEEYVEK</sequence>
<dbReference type="SUPFAM" id="SSF56672">
    <property type="entry name" value="DNA/RNA polymerases"/>
    <property type="match status" value="1"/>
</dbReference>
<gene>
    <name evidence="3" type="primary">LOC140015094</name>
</gene>
<evidence type="ECO:0000313" key="2">
    <source>
        <dbReference type="Proteomes" id="UP001652660"/>
    </source>
</evidence>
<dbReference type="InterPro" id="IPR043128">
    <property type="entry name" value="Rev_trsase/Diguanyl_cyclase"/>
</dbReference>
<keyword evidence="2" id="KW-1185">Reference proteome</keyword>
<proteinExistence type="predicted"/>
<reference evidence="3" key="1">
    <citation type="submission" date="2025-08" db="UniProtKB">
        <authorList>
            <consortium name="RefSeq"/>
        </authorList>
    </citation>
    <scope>IDENTIFICATION</scope>
    <source>
        <tissue evidence="3">Leaves</tissue>
    </source>
</reference>
<dbReference type="GeneID" id="140015094"/>
<dbReference type="Proteomes" id="UP001652660">
    <property type="component" value="Chromosome 10e"/>
</dbReference>
<dbReference type="CDD" id="cd09274">
    <property type="entry name" value="RNase_HI_RT_Ty3"/>
    <property type="match status" value="1"/>
</dbReference>
<dbReference type="Gene3D" id="3.10.10.10">
    <property type="entry name" value="HIV Type 1 Reverse Transcriptase, subunit A, domain 1"/>
    <property type="match status" value="1"/>
</dbReference>
<dbReference type="Gene3D" id="3.30.70.270">
    <property type="match status" value="1"/>
</dbReference>
<evidence type="ECO:0000259" key="1">
    <source>
        <dbReference type="Pfam" id="PF17919"/>
    </source>
</evidence>
<dbReference type="RefSeq" id="XP_071923078.1">
    <property type="nucleotide sequence ID" value="XM_072066977.1"/>
</dbReference>
<evidence type="ECO:0000313" key="3">
    <source>
        <dbReference type="RefSeq" id="XP_071923078.1"/>
    </source>
</evidence>
<dbReference type="Pfam" id="PF17919">
    <property type="entry name" value="RT_RNaseH_2"/>
    <property type="match status" value="1"/>
</dbReference>
<dbReference type="PANTHER" id="PTHR34072">
    <property type="entry name" value="ENZYMATIC POLYPROTEIN-RELATED"/>
    <property type="match status" value="1"/>
</dbReference>
<accession>A0ABM4VU73</accession>
<dbReference type="InterPro" id="IPR043502">
    <property type="entry name" value="DNA/RNA_pol_sf"/>
</dbReference>
<dbReference type="PANTHER" id="PTHR34072:SF57">
    <property type="entry name" value="RNA-DIRECTED DNA POLYMERASE"/>
    <property type="match status" value="1"/>
</dbReference>
<organism evidence="2 3">
    <name type="scientific">Coffea arabica</name>
    <name type="common">Arabian coffee</name>
    <dbReference type="NCBI Taxonomy" id="13443"/>
    <lineage>
        <taxon>Eukaryota</taxon>
        <taxon>Viridiplantae</taxon>
        <taxon>Streptophyta</taxon>
        <taxon>Embryophyta</taxon>
        <taxon>Tracheophyta</taxon>
        <taxon>Spermatophyta</taxon>
        <taxon>Magnoliopsida</taxon>
        <taxon>eudicotyledons</taxon>
        <taxon>Gunneridae</taxon>
        <taxon>Pentapetalae</taxon>
        <taxon>asterids</taxon>
        <taxon>lamiids</taxon>
        <taxon>Gentianales</taxon>
        <taxon>Rubiaceae</taxon>
        <taxon>Ixoroideae</taxon>
        <taxon>Gardenieae complex</taxon>
        <taxon>Bertiereae - Coffeeae clade</taxon>
        <taxon>Coffeeae</taxon>
        <taxon>Coffea</taxon>
    </lineage>
</organism>
<dbReference type="InterPro" id="IPR041577">
    <property type="entry name" value="RT_RNaseH_2"/>
</dbReference>